<dbReference type="InterPro" id="IPR036508">
    <property type="entry name" value="Chitin-bd_dom_sf"/>
</dbReference>
<feature type="transmembrane region" description="Helical" evidence="1">
    <location>
        <begin position="9"/>
        <end position="29"/>
    </location>
</feature>
<dbReference type="GO" id="GO:0008061">
    <property type="term" value="F:chitin binding"/>
    <property type="evidence" value="ECO:0007669"/>
    <property type="project" value="InterPro"/>
</dbReference>
<dbReference type="EMBL" id="CAJNOG010000012">
    <property type="protein sequence ID" value="CAF0750563.1"/>
    <property type="molecule type" value="Genomic_DNA"/>
</dbReference>
<evidence type="ECO:0000256" key="1">
    <source>
        <dbReference type="SAM" id="Phobius"/>
    </source>
</evidence>
<dbReference type="Gene3D" id="2.170.140.10">
    <property type="entry name" value="Chitin binding domain"/>
    <property type="match status" value="1"/>
</dbReference>
<dbReference type="Proteomes" id="UP000663844">
    <property type="component" value="Unassembled WGS sequence"/>
</dbReference>
<keyword evidence="1" id="KW-0812">Transmembrane</keyword>
<dbReference type="SMART" id="SM00494">
    <property type="entry name" value="ChtBD2"/>
    <property type="match status" value="1"/>
</dbReference>
<keyword evidence="1" id="KW-0472">Membrane</keyword>
<evidence type="ECO:0000313" key="3">
    <source>
        <dbReference type="EMBL" id="CAF0750563.1"/>
    </source>
</evidence>
<accession>A0A813PC20</accession>
<keyword evidence="1" id="KW-1133">Transmembrane helix</keyword>
<organism evidence="3 5">
    <name type="scientific">Adineta steineri</name>
    <dbReference type="NCBI Taxonomy" id="433720"/>
    <lineage>
        <taxon>Eukaryota</taxon>
        <taxon>Metazoa</taxon>
        <taxon>Spiralia</taxon>
        <taxon>Gnathifera</taxon>
        <taxon>Rotifera</taxon>
        <taxon>Eurotatoria</taxon>
        <taxon>Bdelloidea</taxon>
        <taxon>Adinetida</taxon>
        <taxon>Adinetidae</taxon>
        <taxon>Adineta</taxon>
    </lineage>
</organism>
<dbReference type="PROSITE" id="PS50940">
    <property type="entry name" value="CHIT_BIND_II"/>
    <property type="match status" value="1"/>
</dbReference>
<feature type="domain" description="Chitin-binding type-2" evidence="2">
    <location>
        <begin position="68"/>
        <end position="130"/>
    </location>
</feature>
<dbReference type="GO" id="GO:0005576">
    <property type="term" value="C:extracellular region"/>
    <property type="evidence" value="ECO:0007669"/>
    <property type="project" value="InterPro"/>
</dbReference>
<dbReference type="Pfam" id="PF01607">
    <property type="entry name" value="CBM_14"/>
    <property type="match status" value="1"/>
</dbReference>
<dbReference type="SUPFAM" id="SSF57625">
    <property type="entry name" value="Invertebrate chitin-binding proteins"/>
    <property type="match status" value="1"/>
</dbReference>
<dbReference type="EMBL" id="CAJOAZ010001518">
    <property type="protein sequence ID" value="CAF3824078.1"/>
    <property type="molecule type" value="Genomic_DNA"/>
</dbReference>
<reference evidence="3" key="1">
    <citation type="submission" date="2021-02" db="EMBL/GenBank/DDBJ databases">
        <authorList>
            <person name="Nowell W R."/>
        </authorList>
    </citation>
    <scope>NUCLEOTIDE SEQUENCE</scope>
</reference>
<evidence type="ECO:0000313" key="5">
    <source>
        <dbReference type="Proteomes" id="UP000663845"/>
    </source>
</evidence>
<evidence type="ECO:0000313" key="4">
    <source>
        <dbReference type="EMBL" id="CAF3824078.1"/>
    </source>
</evidence>
<name>A0A813PC20_9BILA</name>
<gene>
    <name evidence="3" type="ORF">JYZ213_LOCUS2458</name>
    <name evidence="4" type="ORF">OXD698_LOCUS19630</name>
</gene>
<evidence type="ECO:0000259" key="2">
    <source>
        <dbReference type="PROSITE" id="PS50940"/>
    </source>
</evidence>
<proteinExistence type="predicted"/>
<sequence length="133" mass="14789">MVYQQQRKVFACVAMIIMIMNCLTINASLVDPKKYIEKREANDGHPTGHRATRQIASGFVCPEEDIAETQCLGDKDCLYPNSQDCNTYIQCTVNADQVTGTPVVMACAASLEWNDNTKECDYPANSTCPSRKK</sequence>
<dbReference type="InterPro" id="IPR002557">
    <property type="entry name" value="Chitin-bd_dom"/>
</dbReference>
<dbReference type="Proteomes" id="UP000663845">
    <property type="component" value="Unassembled WGS sequence"/>
</dbReference>
<comment type="caution">
    <text evidence="3">The sequence shown here is derived from an EMBL/GenBank/DDBJ whole genome shotgun (WGS) entry which is preliminary data.</text>
</comment>
<protein>
    <recommendedName>
        <fullName evidence="2">Chitin-binding type-2 domain-containing protein</fullName>
    </recommendedName>
</protein>
<dbReference type="AlphaFoldDB" id="A0A813PC20"/>